<dbReference type="SUPFAM" id="SSF54593">
    <property type="entry name" value="Glyoxalase/Bleomycin resistance protein/Dihydroxybiphenyl dioxygenase"/>
    <property type="match status" value="1"/>
</dbReference>
<evidence type="ECO:0000313" key="2">
    <source>
        <dbReference type="EMBL" id="QBR83509.1"/>
    </source>
</evidence>
<dbReference type="Pfam" id="PF06983">
    <property type="entry name" value="3-dmu-9_3-mt"/>
    <property type="match status" value="1"/>
</dbReference>
<evidence type="ECO:0000259" key="1">
    <source>
        <dbReference type="Pfam" id="PF06983"/>
    </source>
</evidence>
<dbReference type="RefSeq" id="WP_135059894.1">
    <property type="nucleotide sequence ID" value="NZ_CP038254.1"/>
</dbReference>
<dbReference type="AlphaFoldDB" id="A0AAX1EEK1"/>
<accession>A0AAX1EEK1</accession>
<gene>
    <name evidence="2" type="ORF">E3983_03525</name>
</gene>
<organism evidence="2 3">
    <name type="scientific">Legionella israelensis</name>
    <dbReference type="NCBI Taxonomy" id="454"/>
    <lineage>
        <taxon>Bacteria</taxon>
        <taxon>Pseudomonadati</taxon>
        <taxon>Pseudomonadota</taxon>
        <taxon>Gammaproteobacteria</taxon>
        <taxon>Legionellales</taxon>
        <taxon>Legionellaceae</taxon>
        <taxon>Legionella</taxon>
    </lineage>
</organism>
<dbReference type="Proteomes" id="UP000295517">
    <property type="component" value="Chromosome"/>
</dbReference>
<evidence type="ECO:0000313" key="3">
    <source>
        <dbReference type="Proteomes" id="UP000295517"/>
    </source>
</evidence>
<feature type="domain" description="PhnB-like" evidence="1">
    <location>
        <begin position="3"/>
        <end position="131"/>
    </location>
</feature>
<reference evidence="2 3" key="1">
    <citation type="submission" date="2019-03" db="EMBL/GenBank/DDBJ databases">
        <title>Diverse conjugative elements silence natural transformation in Legionella species.</title>
        <authorList>
            <person name="Durieux I."/>
            <person name="Ginevra C."/>
            <person name="Attaiech L."/>
            <person name="Picq K."/>
            <person name="Juan P.A."/>
            <person name="Jarraud S."/>
            <person name="Charpentier X."/>
        </authorList>
    </citation>
    <scope>NUCLEOTIDE SEQUENCE [LARGE SCALE GENOMIC DNA]</scope>
    <source>
        <strain evidence="2 3">HL-0427-4011</strain>
    </source>
</reference>
<dbReference type="CDD" id="cd06588">
    <property type="entry name" value="PhnB_like"/>
    <property type="match status" value="1"/>
</dbReference>
<dbReference type="PANTHER" id="PTHR33990:SF1">
    <property type="entry name" value="PROTEIN YJDN"/>
    <property type="match status" value="1"/>
</dbReference>
<dbReference type="PANTHER" id="PTHR33990">
    <property type="entry name" value="PROTEIN YJDN-RELATED"/>
    <property type="match status" value="1"/>
</dbReference>
<dbReference type="InterPro" id="IPR028973">
    <property type="entry name" value="PhnB-like"/>
</dbReference>
<dbReference type="Gene3D" id="3.10.180.10">
    <property type="entry name" value="2,3-Dihydroxybiphenyl 1,2-Dioxygenase, domain 1"/>
    <property type="match status" value="1"/>
</dbReference>
<protein>
    <submittedName>
        <fullName evidence="2">VOC family protein</fullName>
    </submittedName>
</protein>
<sequence length="142" mass="15858">MKALTPYLFFNGNCREAMNFYQACFGGKLEIMTNTEAPDDACPKDMKLPPDQIMHACLTHGDFVLMASDNPMHKPKIGDNLSLSINCTTIEQTDKLFNALSSDGKVTMPLADTFWGAYFGMLIDKYGFHWMLNCPRDSAASK</sequence>
<dbReference type="InterPro" id="IPR029068">
    <property type="entry name" value="Glyas_Bleomycin-R_OHBP_Dase"/>
</dbReference>
<dbReference type="EMBL" id="CP038254">
    <property type="protein sequence ID" value="QBR83509.1"/>
    <property type="molecule type" value="Genomic_DNA"/>
</dbReference>
<name>A0AAX1EEK1_9GAMM</name>
<proteinExistence type="predicted"/>